<gene>
    <name evidence="1" type="ORF">SAMN02745120_0360</name>
</gene>
<organism evidence="1 2">
    <name type="scientific">Acetoanaerobium noterae</name>
    <dbReference type="NCBI Taxonomy" id="745369"/>
    <lineage>
        <taxon>Bacteria</taxon>
        <taxon>Bacillati</taxon>
        <taxon>Bacillota</taxon>
        <taxon>Clostridia</taxon>
        <taxon>Peptostreptococcales</taxon>
        <taxon>Filifactoraceae</taxon>
        <taxon>Acetoanaerobium</taxon>
    </lineage>
</organism>
<dbReference type="OrthoDB" id="6627477at2"/>
<accession>A0A1T4ZT04</accession>
<evidence type="ECO:0008006" key="3">
    <source>
        <dbReference type="Google" id="ProtNLM"/>
    </source>
</evidence>
<protein>
    <recommendedName>
        <fullName evidence="3">SIR2-like domain-containing protein</fullName>
    </recommendedName>
</protein>
<name>A0A1T4ZT04_9FIRM</name>
<dbReference type="EMBL" id="FUYN01000001">
    <property type="protein sequence ID" value="SKB25914.1"/>
    <property type="molecule type" value="Genomic_DNA"/>
</dbReference>
<dbReference type="AlphaFoldDB" id="A0A1T4ZT04"/>
<evidence type="ECO:0000313" key="1">
    <source>
        <dbReference type="EMBL" id="SKB25914.1"/>
    </source>
</evidence>
<dbReference type="Proteomes" id="UP000243406">
    <property type="component" value="Unassembled WGS sequence"/>
</dbReference>
<dbReference type="RefSeq" id="WP_143215734.1">
    <property type="nucleotide sequence ID" value="NZ_FUYN01000001.1"/>
</dbReference>
<evidence type="ECO:0000313" key="2">
    <source>
        <dbReference type="Proteomes" id="UP000243406"/>
    </source>
</evidence>
<sequence length="503" mass="57361">MKAGFLFGAGAEVGYGLPTGGKFALEIFRQDSSISKKSFKENRDSIDSSTAYAANWLPDDYLSKSVGSYGKTVFESIIKDTIEHNRERIIKKLNDFDDIAKYEEDKINKKYVKSITAIIEEKLGTKLNNCNLKQQIAFINYFEDGNKIFSSNYLSALLKIYKDKSLIPDNIRLELRKIILSIFQLQIGALSETLTKKINDGIFSKKDDEIDLFDDIGEILQLNYQASGLSGLEYVMEAKTIEVISDDDHAILQFARNIIENIYASVLDYKTLIDSNWHYLYCPKEEWAKFCKINIFLHTVRAYIKNQISEVGGFSNEGYYHDLKSKIDSGEIEPTTIATTNYNTFIKDVLGTEICYLNGSTELWYDPYINRIGTKEELDANEIHFLVPLLFTQSGTKPMTCIEMSKKYVKMYDDFKSSDLICVIGFGFNTDDEHINGIIRSLIDMENKNIVVIEINPDTNSEKIAQKLKTNKLNNIHVININKDRQSNSSNWIDSLALLSTDN</sequence>
<reference evidence="2" key="1">
    <citation type="submission" date="2017-02" db="EMBL/GenBank/DDBJ databases">
        <authorList>
            <person name="Varghese N."/>
            <person name="Submissions S."/>
        </authorList>
    </citation>
    <scope>NUCLEOTIDE SEQUENCE [LARGE SCALE GENOMIC DNA]</scope>
    <source>
        <strain evidence="2">ATCC 35199</strain>
    </source>
</reference>
<proteinExistence type="predicted"/>
<keyword evidence="2" id="KW-1185">Reference proteome</keyword>